<reference evidence="3" key="1">
    <citation type="journal article" date="2014" name="Int. J. Syst. Evol. Microbiol.">
        <title>Complete genome sequence of Corynebacterium casei LMG S-19264T (=DSM 44701T), isolated from a smear-ripened cheese.</title>
        <authorList>
            <consortium name="US DOE Joint Genome Institute (JGI-PGF)"/>
            <person name="Walter F."/>
            <person name="Albersmeier A."/>
            <person name="Kalinowski J."/>
            <person name="Ruckert C."/>
        </authorList>
    </citation>
    <scope>NUCLEOTIDE SEQUENCE</scope>
    <source>
        <strain evidence="3">VKM B-2935</strain>
    </source>
</reference>
<feature type="domain" description="Fe/B12 periplasmic-binding" evidence="2">
    <location>
        <begin position="29"/>
        <end position="288"/>
    </location>
</feature>
<organism evidence="3 4">
    <name type="scientific">Pseudomonas turukhanskensis</name>
    <dbReference type="NCBI Taxonomy" id="1806536"/>
    <lineage>
        <taxon>Bacteria</taxon>
        <taxon>Pseudomonadati</taxon>
        <taxon>Pseudomonadota</taxon>
        <taxon>Gammaproteobacteria</taxon>
        <taxon>Pseudomonadales</taxon>
        <taxon>Pseudomonadaceae</taxon>
        <taxon>Pseudomonas</taxon>
    </lineage>
</organism>
<dbReference type="InterPro" id="IPR050902">
    <property type="entry name" value="ABC_Transporter_SBP"/>
</dbReference>
<dbReference type="Pfam" id="PF01497">
    <property type="entry name" value="Peripla_BP_2"/>
    <property type="match status" value="1"/>
</dbReference>
<dbReference type="SUPFAM" id="SSF53807">
    <property type="entry name" value="Helical backbone' metal receptor"/>
    <property type="match status" value="1"/>
</dbReference>
<evidence type="ECO:0000313" key="3">
    <source>
        <dbReference type="EMBL" id="GLK91877.1"/>
    </source>
</evidence>
<accession>A0A9W6KAN7</accession>
<evidence type="ECO:0000259" key="2">
    <source>
        <dbReference type="PROSITE" id="PS50983"/>
    </source>
</evidence>
<dbReference type="PANTHER" id="PTHR30535">
    <property type="entry name" value="VITAMIN B12-BINDING PROTEIN"/>
    <property type="match status" value="1"/>
</dbReference>
<keyword evidence="4" id="KW-1185">Reference proteome</keyword>
<comment type="caution">
    <text evidence="3">The sequence shown here is derived from an EMBL/GenBank/DDBJ whole genome shotgun (WGS) entry which is preliminary data.</text>
</comment>
<proteinExistence type="predicted"/>
<dbReference type="EMBL" id="BSFN01000028">
    <property type="protein sequence ID" value="GLK91877.1"/>
    <property type="molecule type" value="Genomic_DNA"/>
</dbReference>
<name>A0A9W6KAN7_9PSED</name>
<dbReference type="AlphaFoldDB" id="A0A9W6KAN7"/>
<sequence length="299" mass="30764">MRVTARIASLCCAVLLSQAATAADALPQRWVSAGGSITEWVVALGGESKLVGVDTTSLHPIELKKLPSIGYQRQLAAEGILSLKPDLLLGSEEMGPPPVLAQVKGAGVSVEALPTKSDLATLEHNLGRIGALLGDEPRAAKALADYKARLQTQAKWVSTAQADKPAPTVLLLLSHSGSSPMAAGQDTIGAWLIAQAGGRSITTHTSYKALSTEALLALDPQVIIFADRSIAGPEAKAALLKQNPALAATRAAKNDRLLALDPTLLVGGLGPRIPDALAVLGAAFYPAATPLTAVAKPQP</sequence>
<protein>
    <submittedName>
        <fullName evidence="3">Heme-transporter PhuT</fullName>
    </submittedName>
</protein>
<reference evidence="3" key="2">
    <citation type="submission" date="2023-01" db="EMBL/GenBank/DDBJ databases">
        <authorList>
            <person name="Sun Q."/>
            <person name="Evtushenko L."/>
        </authorList>
    </citation>
    <scope>NUCLEOTIDE SEQUENCE</scope>
    <source>
        <strain evidence="3">VKM B-2935</strain>
    </source>
</reference>
<dbReference type="Gene3D" id="3.40.50.1980">
    <property type="entry name" value="Nitrogenase molybdenum iron protein domain"/>
    <property type="match status" value="2"/>
</dbReference>
<dbReference type="InterPro" id="IPR002491">
    <property type="entry name" value="ABC_transptr_periplasmic_BD"/>
</dbReference>
<dbReference type="PROSITE" id="PS50983">
    <property type="entry name" value="FE_B12_PBP"/>
    <property type="match status" value="1"/>
</dbReference>
<gene>
    <name evidence="3" type="primary">phuT</name>
    <name evidence="3" type="ORF">GCM10017655_49410</name>
</gene>
<feature type="chain" id="PRO_5040881429" evidence="1">
    <location>
        <begin position="23"/>
        <end position="299"/>
    </location>
</feature>
<evidence type="ECO:0000313" key="4">
    <source>
        <dbReference type="Proteomes" id="UP001143328"/>
    </source>
</evidence>
<dbReference type="PANTHER" id="PTHR30535:SF4">
    <property type="entry name" value="HEMIN-BINDING PERIPLASMIC PROTEIN HMUT"/>
    <property type="match status" value="1"/>
</dbReference>
<feature type="signal peptide" evidence="1">
    <location>
        <begin position="1"/>
        <end position="22"/>
    </location>
</feature>
<evidence type="ECO:0000256" key="1">
    <source>
        <dbReference type="SAM" id="SignalP"/>
    </source>
</evidence>
<dbReference type="Proteomes" id="UP001143328">
    <property type="component" value="Unassembled WGS sequence"/>
</dbReference>
<dbReference type="RefSeq" id="WP_271198146.1">
    <property type="nucleotide sequence ID" value="NZ_BSFN01000028.1"/>
</dbReference>
<keyword evidence="1" id="KW-0732">Signal</keyword>